<protein>
    <submittedName>
        <fullName evidence="4">Diaminopimelate decarboxylase</fullName>
    </submittedName>
</protein>
<comment type="caution">
    <text evidence="4">The sequence shown here is derived from an EMBL/GenBank/DDBJ whole genome shotgun (WGS) entry which is preliminary data.</text>
</comment>
<dbReference type="InterPro" id="IPR009006">
    <property type="entry name" value="Ala_racemase/Decarboxylase_C"/>
</dbReference>
<evidence type="ECO:0000313" key="4">
    <source>
        <dbReference type="EMBL" id="KKQ46005.1"/>
    </source>
</evidence>
<feature type="domain" description="Orn/DAP/Arg decarboxylase 2 N-terminal" evidence="3">
    <location>
        <begin position="47"/>
        <end position="305"/>
    </location>
</feature>
<comment type="cofactor">
    <cofactor evidence="1">
        <name>pyridoxal 5'-phosphate</name>
        <dbReference type="ChEBI" id="CHEBI:597326"/>
    </cofactor>
</comment>
<proteinExistence type="predicted"/>
<reference evidence="4 5" key="1">
    <citation type="journal article" date="2015" name="Nature">
        <title>rRNA introns, odd ribosomes, and small enigmatic genomes across a large radiation of phyla.</title>
        <authorList>
            <person name="Brown C.T."/>
            <person name="Hug L.A."/>
            <person name="Thomas B.C."/>
            <person name="Sharon I."/>
            <person name="Castelle C.J."/>
            <person name="Singh A."/>
            <person name="Wilkins M.J."/>
            <person name="Williams K.H."/>
            <person name="Banfield J.F."/>
        </authorList>
    </citation>
    <scope>NUCLEOTIDE SEQUENCE [LARGE SCALE GENOMIC DNA]</scope>
</reference>
<dbReference type="Proteomes" id="UP000034603">
    <property type="component" value="Unassembled WGS sequence"/>
</dbReference>
<evidence type="ECO:0000256" key="2">
    <source>
        <dbReference type="ARBA" id="ARBA00022898"/>
    </source>
</evidence>
<evidence type="ECO:0000256" key="1">
    <source>
        <dbReference type="ARBA" id="ARBA00001933"/>
    </source>
</evidence>
<dbReference type="GO" id="GO:0006596">
    <property type="term" value="P:polyamine biosynthetic process"/>
    <property type="evidence" value="ECO:0007669"/>
    <property type="project" value="InterPro"/>
</dbReference>
<dbReference type="EMBL" id="LBTR01000006">
    <property type="protein sequence ID" value="KKQ46005.1"/>
    <property type="molecule type" value="Genomic_DNA"/>
</dbReference>
<evidence type="ECO:0000259" key="3">
    <source>
        <dbReference type="Pfam" id="PF02784"/>
    </source>
</evidence>
<dbReference type="InterPro" id="IPR000183">
    <property type="entry name" value="Orn/DAP/Arg_de-COase"/>
</dbReference>
<dbReference type="PRINTS" id="PR01182">
    <property type="entry name" value="ORNDCRBXLASE"/>
</dbReference>
<dbReference type="InterPro" id="IPR022644">
    <property type="entry name" value="De-COase2_N"/>
</dbReference>
<dbReference type="Gene3D" id="3.20.20.10">
    <property type="entry name" value="Alanine racemase"/>
    <property type="match status" value="1"/>
</dbReference>
<dbReference type="PANTHER" id="PTHR43727:SF2">
    <property type="entry name" value="GROUP IV DECARBOXYLASE"/>
    <property type="match status" value="1"/>
</dbReference>
<accession>A0A0G0I4V2</accession>
<name>A0A0G0I4V2_9BACT</name>
<dbReference type="AlphaFoldDB" id="A0A0G0I4V2"/>
<dbReference type="PRINTS" id="PR01179">
    <property type="entry name" value="ODADCRBXLASE"/>
</dbReference>
<dbReference type="GO" id="GO:0009089">
    <property type="term" value="P:lysine biosynthetic process via diaminopimelate"/>
    <property type="evidence" value="ECO:0007669"/>
    <property type="project" value="TreeGrafter"/>
</dbReference>
<dbReference type="PANTHER" id="PTHR43727">
    <property type="entry name" value="DIAMINOPIMELATE DECARBOXYLASE"/>
    <property type="match status" value="1"/>
</dbReference>
<gene>
    <name evidence="4" type="ORF">US62_C0006G0016</name>
</gene>
<dbReference type="InterPro" id="IPR029066">
    <property type="entry name" value="PLP-binding_barrel"/>
</dbReference>
<organism evidence="4 5">
    <name type="scientific">Candidatus Woesebacteria bacterium GW2011_GWA1_37_8</name>
    <dbReference type="NCBI Taxonomy" id="1618546"/>
    <lineage>
        <taxon>Bacteria</taxon>
        <taxon>Candidatus Woeseibacteriota</taxon>
    </lineage>
</organism>
<dbReference type="Pfam" id="PF02784">
    <property type="entry name" value="Orn_Arg_deC_N"/>
    <property type="match status" value="1"/>
</dbReference>
<evidence type="ECO:0000313" key="5">
    <source>
        <dbReference type="Proteomes" id="UP000034603"/>
    </source>
</evidence>
<dbReference type="SUPFAM" id="SSF50621">
    <property type="entry name" value="Alanine racemase C-terminal domain-like"/>
    <property type="match status" value="1"/>
</dbReference>
<dbReference type="Gene3D" id="2.40.37.10">
    <property type="entry name" value="Lyase, Ornithine Decarboxylase, Chain A, domain 1"/>
    <property type="match status" value="1"/>
</dbReference>
<dbReference type="GO" id="GO:0008836">
    <property type="term" value="F:diaminopimelate decarboxylase activity"/>
    <property type="evidence" value="ECO:0007669"/>
    <property type="project" value="TreeGrafter"/>
</dbReference>
<keyword evidence="2" id="KW-0663">Pyridoxal phosphate</keyword>
<sequence>MSGISINKNRLYFGNKDVLNFIKNKETPLFLFSQTRFEDNYKAFLGAFKKYYKKTYIYYSVKTNYEPKMLNTLSKLGSGVEVASALEAKISLNSGFNPKDIIVDGPCWTDEDIEYFIKNGVSTLNVDSIEEMERVSKIAVKLKKTQRVGFRIFPEMPVSLLKSFIESYISKFGIPISKAIDAYKYAQTLPNLQVCAVSTHIGSMITDPSYYEKTLDRLVKLAFNLKKNLNIEVEEINLGGGYGVQSLNYYSIQNIILNKVGVSMYGKAATIEEFGKRIATRFAQNVKRYKLTEINLFLEPGRFIASDSGILVTKVMSVKDNWVFINGGINIVPESIFFIRRGFIVANKLDAKPTQTYNIAGPTLSTSDVVSTNQKMPRLELGDIIIVLDAGAYTLSRSNQFTVLRPDVFFIDAKGNISLLRKKEVHEDFLKMLTFK</sequence>
<dbReference type="SUPFAM" id="SSF51419">
    <property type="entry name" value="PLP-binding barrel"/>
    <property type="match status" value="1"/>
</dbReference>
<dbReference type="InterPro" id="IPR002433">
    <property type="entry name" value="Orn_de-COase"/>
</dbReference>